<dbReference type="GO" id="GO:0005524">
    <property type="term" value="F:ATP binding"/>
    <property type="evidence" value="ECO:0007669"/>
    <property type="project" value="UniProtKB-KW"/>
</dbReference>
<sequence>MGGGSRTSLPPARAGLILVEPKARVLVAGGDIGGLAFALATRRKGFEVLVLEWDVSVVCGEGRYRGPIQLQSNALAEIAALKARVQEPDLIGVSHLLVDEIHERGMNEDFLIIILRDLLPRRPDVRLVLMSATINAELFSKYFGDAPVMHILGFTFPVVELFLEDVLEKTCYRINSERDNFAGSSRRKRFSSVKSDPLSDVFEDIDITKEYGNYSSSTRQSLEAWSAAELDLSLVSTLHFLYN</sequence>
<dbReference type="GO" id="GO:0004386">
    <property type="term" value="F:helicase activity"/>
    <property type="evidence" value="ECO:0007669"/>
    <property type="project" value="UniProtKB-KW"/>
</dbReference>
<feature type="domain" description="Helicase ATP-binding" evidence="5">
    <location>
        <begin position="57"/>
        <end position="152"/>
    </location>
</feature>
<dbReference type="PANTHER" id="PTHR18934">
    <property type="entry name" value="ATP-DEPENDENT RNA HELICASE"/>
    <property type="match status" value="1"/>
</dbReference>
<dbReference type="InterPro" id="IPR014001">
    <property type="entry name" value="Helicase_ATP-bd"/>
</dbReference>
<keyword evidence="3" id="KW-0347">Helicase</keyword>
<dbReference type="InParanoid" id="A0A1D6LMZ6"/>
<evidence type="ECO:0000259" key="5">
    <source>
        <dbReference type="PROSITE" id="PS51192"/>
    </source>
</evidence>
<keyword evidence="4" id="KW-0067">ATP-binding</keyword>
<evidence type="ECO:0000256" key="3">
    <source>
        <dbReference type="ARBA" id="ARBA00022806"/>
    </source>
</evidence>
<proteinExistence type="predicted"/>
<evidence type="ECO:0000313" key="6">
    <source>
        <dbReference type="EMBL" id="AQK80943.1"/>
    </source>
</evidence>
<dbReference type="AlphaFoldDB" id="A0A1D6LMZ6"/>
<protein>
    <recommendedName>
        <fullName evidence="5">Helicase ATP-binding domain-containing protein</fullName>
    </recommendedName>
</protein>
<evidence type="ECO:0000256" key="1">
    <source>
        <dbReference type="ARBA" id="ARBA00022741"/>
    </source>
</evidence>
<dbReference type="SMR" id="A0A1D6LMZ6"/>
<dbReference type="Gene3D" id="3.40.50.300">
    <property type="entry name" value="P-loop containing nucleotide triphosphate hydrolases"/>
    <property type="match status" value="1"/>
</dbReference>
<dbReference type="CDD" id="cd17917">
    <property type="entry name" value="DEXHc_RHA-like"/>
    <property type="match status" value="1"/>
</dbReference>
<keyword evidence="2" id="KW-0378">Hydrolase</keyword>
<dbReference type="PROSITE" id="PS51192">
    <property type="entry name" value="HELICASE_ATP_BIND_1"/>
    <property type="match status" value="1"/>
</dbReference>
<organism evidence="6">
    <name type="scientific">Zea mays</name>
    <name type="common">Maize</name>
    <dbReference type="NCBI Taxonomy" id="4577"/>
    <lineage>
        <taxon>Eukaryota</taxon>
        <taxon>Viridiplantae</taxon>
        <taxon>Streptophyta</taxon>
        <taxon>Embryophyta</taxon>
        <taxon>Tracheophyta</taxon>
        <taxon>Spermatophyta</taxon>
        <taxon>Magnoliopsida</taxon>
        <taxon>Liliopsida</taxon>
        <taxon>Poales</taxon>
        <taxon>Poaceae</taxon>
        <taxon>PACMAD clade</taxon>
        <taxon>Panicoideae</taxon>
        <taxon>Andropogonodae</taxon>
        <taxon>Andropogoneae</taxon>
        <taxon>Tripsacinae</taxon>
        <taxon>Zea</taxon>
    </lineage>
</organism>
<dbReference type="EMBL" id="CM000782">
    <property type="protein sequence ID" value="AQK80943.1"/>
    <property type="molecule type" value="Genomic_DNA"/>
</dbReference>
<keyword evidence="1" id="KW-0547">Nucleotide-binding</keyword>
<evidence type="ECO:0000256" key="2">
    <source>
        <dbReference type="ARBA" id="ARBA00022801"/>
    </source>
</evidence>
<dbReference type="GO" id="GO:0016787">
    <property type="term" value="F:hydrolase activity"/>
    <property type="evidence" value="ECO:0007669"/>
    <property type="project" value="UniProtKB-KW"/>
</dbReference>
<gene>
    <name evidence="6" type="ORF">ZEAMMB73_Zm00001d036412</name>
</gene>
<dbReference type="ExpressionAtlas" id="A0A1D6LMZ6">
    <property type="expression patterns" value="baseline"/>
</dbReference>
<dbReference type="SUPFAM" id="SSF52540">
    <property type="entry name" value="P-loop containing nucleoside triphosphate hydrolases"/>
    <property type="match status" value="1"/>
</dbReference>
<dbReference type="STRING" id="4577.A0A1D6LMZ6"/>
<evidence type="ECO:0000256" key="4">
    <source>
        <dbReference type="ARBA" id="ARBA00022840"/>
    </source>
</evidence>
<name>A0A1D6LMZ6_MAIZE</name>
<accession>A0A1D6LMZ6</accession>
<dbReference type="PROSITE" id="PS00690">
    <property type="entry name" value="DEAH_ATP_HELICASE"/>
    <property type="match status" value="1"/>
</dbReference>
<dbReference type="InterPro" id="IPR027417">
    <property type="entry name" value="P-loop_NTPase"/>
</dbReference>
<dbReference type="InterPro" id="IPR002464">
    <property type="entry name" value="DNA/RNA_helicase_DEAH_CS"/>
</dbReference>
<dbReference type="PANTHER" id="PTHR18934:SF237">
    <property type="entry name" value="ATP-DEPENDENT DNA_RNA HELICASE DHX36"/>
    <property type="match status" value="1"/>
</dbReference>
<reference evidence="6" key="1">
    <citation type="submission" date="2015-12" db="EMBL/GenBank/DDBJ databases">
        <title>Update maize B73 reference genome by single molecule sequencing technologies.</title>
        <authorList>
            <consortium name="Maize Genome Sequencing Project"/>
            <person name="Ware D."/>
        </authorList>
    </citation>
    <scope>NUCLEOTIDE SEQUENCE</scope>
    <source>
        <tissue evidence="6">Seedling</tissue>
    </source>
</reference>